<sequence>MEPPDNVLNCLKTLLEGVSRAVIKQKPEDIAGFLASYFQEFIDFQKGLLFHSRKQTPPWT</sequence>
<proteinExistence type="predicted"/>
<dbReference type="InterPro" id="IPR038848">
    <property type="entry name" value="CABYR"/>
</dbReference>
<keyword evidence="3" id="KW-1185">Reference proteome</keyword>
<reference evidence="2" key="1">
    <citation type="submission" date="2020-11" db="EMBL/GenBank/DDBJ databases">
        <title>Gallus gallus (Chicken) genome, bGalGal1, GRCg7b, maternal haplotype autosomes + Z &amp; W.</title>
        <authorList>
            <person name="Warren W."/>
            <person name="Formenti G."/>
            <person name="Fedrigo O."/>
            <person name="Haase B."/>
            <person name="Mountcastle J."/>
            <person name="Balacco J."/>
            <person name="Tracey A."/>
            <person name="Schneider V."/>
            <person name="Okimoto R."/>
            <person name="Cheng H."/>
            <person name="Hawken R."/>
            <person name="Howe K."/>
            <person name="Jarvis E.D."/>
        </authorList>
    </citation>
    <scope>NUCLEOTIDE SEQUENCE [LARGE SCALE GENOMIC DNA]</scope>
    <source>
        <strain evidence="2">Broiler</strain>
    </source>
</reference>
<dbReference type="InterPro" id="IPR047579">
    <property type="entry name" value="DD_CABYR_SP17"/>
</dbReference>
<organism evidence="2 3">
    <name type="scientific">Gallus gallus</name>
    <name type="common">Chicken</name>
    <dbReference type="NCBI Taxonomy" id="9031"/>
    <lineage>
        <taxon>Eukaryota</taxon>
        <taxon>Metazoa</taxon>
        <taxon>Chordata</taxon>
        <taxon>Craniata</taxon>
        <taxon>Vertebrata</taxon>
        <taxon>Euteleostomi</taxon>
        <taxon>Archelosauria</taxon>
        <taxon>Archosauria</taxon>
        <taxon>Dinosauria</taxon>
        <taxon>Saurischia</taxon>
        <taxon>Theropoda</taxon>
        <taxon>Coelurosauria</taxon>
        <taxon>Aves</taxon>
        <taxon>Neognathae</taxon>
        <taxon>Galloanserae</taxon>
        <taxon>Galliformes</taxon>
        <taxon>Phasianidae</taxon>
        <taxon>Phasianinae</taxon>
        <taxon>Gallus</taxon>
    </lineage>
</organism>
<dbReference type="GeneTree" id="ENSGT01070000257307"/>
<accession>A0A8V0XLS7</accession>
<evidence type="ECO:0000313" key="2">
    <source>
        <dbReference type="Ensembl" id="ENSGALP00010006765.1"/>
    </source>
</evidence>
<dbReference type="PANTHER" id="PTHR15494">
    <property type="entry name" value="CALCIUM-BINDING TYROSINE PHOSPHORYLATION-REGULATED PROTEIN"/>
    <property type="match status" value="1"/>
</dbReference>
<dbReference type="Gene3D" id="1.20.890.10">
    <property type="entry name" value="cAMP-dependent protein kinase regulatory subunit, dimerization-anchoring domain"/>
    <property type="match status" value="1"/>
</dbReference>
<dbReference type="Pfam" id="PF02197">
    <property type="entry name" value="RIIa"/>
    <property type="match status" value="1"/>
</dbReference>
<evidence type="ECO:0000259" key="1">
    <source>
        <dbReference type="Pfam" id="PF02197"/>
    </source>
</evidence>
<protein>
    <recommendedName>
        <fullName evidence="1">RIIa domain-containing protein</fullName>
    </recommendedName>
</protein>
<dbReference type="GO" id="GO:0048240">
    <property type="term" value="P:sperm capacitation"/>
    <property type="evidence" value="ECO:0007669"/>
    <property type="project" value="InterPro"/>
</dbReference>
<dbReference type="Proteomes" id="UP000000539">
    <property type="component" value="Chromosome 2"/>
</dbReference>
<feature type="domain" description="RIIa" evidence="1">
    <location>
        <begin position="11"/>
        <end position="40"/>
    </location>
</feature>
<evidence type="ECO:0000313" key="3">
    <source>
        <dbReference type="Proteomes" id="UP000000539"/>
    </source>
</evidence>
<reference evidence="2" key="3">
    <citation type="submission" date="2025-09" db="UniProtKB">
        <authorList>
            <consortium name="Ensembl"/>
        </authorList>
    </citation>
    <scope>IDENTIFICATION</scope>
    <source>
        <strain evidence="2">broiler</strain>
    </source>
</reference>
<dbReference type="GO" id="GO:0005509">
    <property type="term" value="F:calcium ion binding"/>
    <property type="evidence" value="ECO:0007669"/>
    <property type="project" value="InterPro"/>
</dbReference>
<dbReference type="InterPro" id="IPR003117">
    <property type="entry name" value="cAMP_dep_PK_reg_su_I/II_a/b"/>
</dbReference>
<reference evidence="2" key="2">
    <citation type="submission" date="2025-08" db="UniProtKB">
        <authorList>
            <consortium name="Ensembl"/>
        </authorList>
    </citation>
    <scope>IDENTIFICATION</scope>
    <source>
        <strain evidence="2">broiler</strain>
    </source>
</reference>
<dbReference type="CDD" id="cd12100">
    <property type="entry name" value="DD_CABYR_SP17"/>
    <property type="match status" value="1"/>
</dbReference>
<dbReference type="AlphaFoldDB" id="A0A8V0XLS7"/>
<dbReference type="SUPFAM" id="SSF47391">
    <property type="entry name" value="Dimerization-anchoring domain of cAMP-dependent PK regulatory subunit"/>
    <property type="match status" value="1"/>
</dbReference>
<dbReference type="Ensembl" id="ENSGALT00010012126.1">
    <property type="protein sequence ID" value="ENSGALP00010006765.1"/>
    <property type="gene ID" value="ENSGALG00010005152.1"/>
</dbReference>
<dbReference type="PANTHER" id="PTHR15494:SF0">
    <property type="entry name" value="CALCIUM-BINDING TYROSINE PHOSPHORYLATION-REGULATED PROTEIN"/>
    <property type="match status" value="1"/>
</dbReference>
<name>A0A8V0XLS7_CHICK</name>